<gene>
    <name evidence="1" type="ORF">EURHEDRAFT_403291</name>
</gene>
<dbReference type="GeneID" id="63695329"/>
<name>A0A017SCS6_ASPRC</name>
<dbReference type="Proteomes" id="UP000019804">
    <property type="component" value="Unassembled WGS sequence"/>
</dbReference>
<dbReference type="STRING" id="1388766.A0A017SCS6"/>
<dbReference type="AlphaFoldDB" id="A0A017SCS6"/>
<protein>
    <recommendedName>
        <fullName evidence="3">Arrestin-like N-terminal domain-containing protein</fullName>
    </recommendedName>
</protein>
<accession>A0A017SCS6</accession>
<proteinExistence type="predicted"/>
<dbReference type="OrthoDB" id="4485085at2759"/>
<dbReference type="EMBL" id="KK088425">
    <property type="protein sequence ID" value="EYE94752.1"/>
    <property type="molecule type" value="Genomic_DNA"/>
</dbReference>
<evidence type="ECO:0000313" key="1">
    <source>
        <dbReference type="EMBL" id="EYE94752.1"/>
    </source>
</evidence>
<dbReference type="HOGENOM" id="CLU_702038_0_0_1"/>
<sequence>MQLFCPSKHTIFLDTNGESHCVPLSGTIRLDEPAELSSLSLTLMQTILVDNERHTSGYYNHKERSPKKWFQRHKPKEQQYNPSSGKISFATEILHCNLSTLPTSYQTCDHGFSLSIPCDIPASIGTLAYNISYELVASATTTSGRDLTTRQTLQICSVKIPGPQEVFHYVRTFPETKLRAEFILCPQLLASDEQRSGKHISAQLLLRDVATPGPRHGELTMVVVKEVTWHVEEIQKWNLQHTEGKPITITRQKRTIATSGLKGRWTGAKLDAVNVGAEDTRIPIPFDITIDSGADALTDFTSEHSLSAPFLAVKHRLTVTVVTGSETVNRETGSLVDKRDTVRVLGATVPIPVHEYAEASVVSERLGASDGMLPQYDGSGTPPNYSELLQRCI</sequence>
<evidence type="ECO:0000313" key="2">
    <source>
        <dbReference type="Proteomes" id="UP000019804"/>
    </source>
</evidence>
<evidence type="ECO:0008006" key="3">
    <source>
        <dbReference type="Google" id="ProtNLM"/>
    </source>
</evidence>
<keyword evidence="2" id="KW-1185">Reference proteome</keyword>
<dbReference type="RefSeq" id="XP_040638440.1">
    <property type="nucleotide sequence ID" value="XM_040780205.1"/>
</dbReference>
<reference evidence="2" key="1">
    <citation type="journal article" date="2014" name="Nat. Commun.">
        <title>Genomic adaptations of the halophilic Dead Sea filamentous fungus Eurotium rubrum.</title>
        <authorList>
            <person name="Kis-Papo T."/>
            <person name="Weig A.R."/>
            <person name="Riley R."/>
            <person name="Persoh D."/>
            <person name="Salamov A."/>
            <person name="Sun H."/>
            <person name="Lipzen A."/>
            <person name="Wasser S.P."/>
            <person name="Rambold G."/>
            <person name="Grigoriev I.V."/>
            <person name="Nevo E."/>
        </authorList>
    </citation>
    <scope>NUCLEOTIDE SEQUENCE [LARGE SCALE GENOMIC DNA]</scope>
    <source>
        <strain evidence="2">CBS 135680</strain>
    </source>
</reference>
<organism evidence="1 2">
    <name type="scientific">Aspergillus ruber (strain CBS 135680)</name>
    <dbReference type="NCBI Taxonomy" id="1388766"/>
    <lineage>
        <taxon>Eukaryota</taxon>
        <taxon>Fungi</taxon>
        <taxon>Dikarya</taxon>
        <taxon>Ascomycota</taxon>
        <taxon>Pezizomycotina</taxon>
        <taxon>Eurotiomycetes</taxon>
        <taxon>Eurotiomycetidae</taxon>
        <taxon>Eurotiales</taxon>
        <taxon>Aspergillaceae</taxon>
        <taxon>Aspergillus</taxon>
        <taxon>Aspergillus subgen. Aspergillus</taxon>
    </lineage>
</organism>